<evidence type="ECO:0000313" key="2">
    <source>
        <dbReference type="EMBL" id="KAK9676629.1"/>
    </source>
</evidence>
<name>A0AAW1HJT0_SAPOF</name>
<accession>A0AAW1HJT0</accession>
<dbReference type="Proteomes" id="UP001443914">
    <property type="component" value="Unassembled WGS sequence"/>
</dbReference>
<feature type="compositionally biased region" description="Acidic residues" evidence="1">
    <location>
        <begin position="82"/>
        <end position="102"/>
    </location>
</feature>
<evidence type="ECO:0000256" key="1">
    <source>
        <dbReference type="SAM" id="MobiDB-lite"/>
    </source>
</evidence>
<dbReference type="EMBL" id="JBDFQZ010000011">
    <property type="protein sequence ID" value="KAK9676629.1"/>
    <property type="molecule type" value="Genomic_DNA"/>
</dbReference>
<protein>
    <submittedName>
        <fullName evidence="2">Uncharacterized protein</fullName>
    </submittedName>
</protein>
<evidence type="ECO:0000313" key="3">
    <source>
        <dbReference type="Proteomes" id="UP001443914"/>
    </source>
</evidence>
<comment type="caution">
    <text evidence="2">The sequence shown here is derived from an EMBL/GenBank/DDBJ whole genome shotgun (WGS) entry which is preliminary data.</text>
</comment>
<sequence>MVGPDSYGRSTLEYYHKDKFFAAETMHDLCNCLQQVAAKAQELGVGANQGRPEGDRANAERVLAAEVEARGDVGVNEAEQVGAEEEEADDKEYISNEDFDFP</sequence>
<feature type="region of interest" description="Disordered" evidence="1">
    <location>
        <begin position="68"/>
        <end position="102"/>
    </location>
</feature>
<dbReference type="AlphaFoldDB" id="A0AAW1HJT0"/>
<reference evidence="2" key="1">
    <citation type="submission" date="2024-03" db="EMBL/GenBank/DDBJ databases">
        <title>WGS assembly of Saponaria officinalis var. Norfolk2.</title>
        <authorList>
            <person name="Jenkins J."/>
            <person name="Shu S."/>
            <person name="Grimwood J."/>
            <person name="Barry K."/>
            <person name="Goodstein D."/>
            <person name="Schmutz J."/>
            <person name="Leebens-Mack J."/>
            <person name="Osbourn A."/>
        </authorList>
    </citation>
    <scope>NUCLEOTIDE SEQUENCE [LARGE SCALE GENOMIC DNA]</scope>
    <source>
        <strain evidence="2">JIC</strain>
    </source>
</reference>
<organism evidence="2 3">
    <name type="scientific">Saponaria officinalis</name>
    <name type="common">Common soapwort</name>
    <name type="synonym">Lychnis saponaria</name>
    <dbReference type="NCBI Taxonomy" id="3572"/>
    <lineage>
        <taxon>Eukaryota</taxon>
        <taxon>Viridiplantae</taxon>
        <taxon>Streptophyta</taxon>
        <taxon>Embryophyta</taxon>
        <taxon>Tracheophyta</taxon>
        <taxon>Spermatophyta</taxon>
        <taxon>Magnoliopsida</taxon>
        <taxon>eudicotyledons</taxon>
        <taxon>Gunneridae</taxon>
        <taxon>Pentapetalae</taxon>
        <taxon>Caryophyllales</taxon>
        <taxon>Caryophyllaceae</taxon>
        <taxon>Caryophylleae</taxon>
        <taxon>Saponaria</taxon>
    </lineage>
</organism>
<gene>
    <name evidence="2" type="ORF">RND81_11G089500</name>
</gene>
<proteinExistence type="predicted"/>
<keyword evidence="3" id="KW-1185">Reference proteome</keyword>